<dbReference type="Proteomes" id="UP000269721">
    <property type="component" value="Unassembled WGS sequence"/>
</dbReference>
<evidence type="ECO:0000313" key="2">
    <source>
        <dbReference type="Proteomes" id="UP000269721"/>
    </source>
</evidence>
<dbReference type="EMBL" id="KZ998910">
    <property type="protein sequence ID" value="RKO85618.1"/>
    <property type="molecule type" value="Genomic_DNA"/>
</dbReference>
<organism evidence="1 2">
    <name type="scientific">Blyttiomyces helicus</name>
    <dbReference type="NCBI Taxonomy" id="388810"/>
    <lineage>
        <taxon>Eukaryota</taxon>
        <taxon>Fungi</taxon>
        <taxon>Fungi incertae sedis</taxon>
        <taxon>Chytridiomycota</taxon>
        <taxon>Chytridiomycota incertae sedis</taxon>
        <taxon>Chytridiomycetes</taxon>
        <taxon>Chytridiomycetes incertae sedis</taxon>
        <taxon>Blyttiomyces</taxon>
    </lineage>
</organism>
<gene>
    <name evidence="1" type="ORF">BDK51DRAFT_34961</name>
</gene>
<evidence type="ECO:0000313" key="1">
    <source>
        <dbReference type="EMBL" id="RKO85618.1"/>
    </source>
</evidence>
<reference evidence="2" key="1">
    <citation type="journal article" date="2018" name="Nat. Microbiol.">
        <title>Leveraging single-cell genomics to expand the fungal tree of life.</title>
        <authorList>
            <person name="Ahrendt S.R."/>
            <person name="Quandt C.A."/>
            <person name="Ciobanu D."/>
            <person name="Clum A."/>
            <person name="Salamov A."/>
            <person name="Andreopoulos B."/>
            <person name="Cheng J.F."/>
            <person name="Woyke T."/>
            <person name="Pelin A."/>
            <person name="Henrissat B."/>
            <person name="Reynolds N.K."/>
            <person name="Benny G.L."/>
            <person name="Smith M.E."/>
            <person name="James T.Y."/>
            <person name="Grigoriev I.V."/>
        </authorList>
    </citation>
    <scope>NUCLEOTIDE SEQUENCE [LARGE SCALE GENOMIC DNA]</scope>
</reference>
<name>A0A4P9W456_9FUNG</name>
<sequence length="825" mass="93558">MGGMVAKSCWNCELSSASLDQLGCGSTTGCLASGLNDSQKTPEASSSTDMIPGIQLLRRFQSKGYSTFDLLIFLSDLPALDYHGPIPTKFLSKVERTDQKLRAPNMEWDPERIKLEATIESEQEPIFLYVGECDVYRLSTRNSVGVMQELHIEETILFWFTDEVFAWFEACVRQSPRKRVSIEDVTPYCEVSIGAIERTLERMLEESPVPEGFDPLDYRAQMRMLMGMPFASEMGSGVQTFFRVLLTPNPTISLDMHWWCNENVDNVLLLVNGPLQPQESLIAYMDRFSMGVRANGSQTTFLREATSILLPDGIATTGPIDMQVHKEHRLETVCTLHFSDKRFFVMFHSNVESCALYLCIPQFLEEVIDLYKMSLQEEEMQSPDFVAVLDLSALQRKETLEAGTHRNTLLRLLIDNAYGSNACSDIANVDYGKYCTSPDLSTFDESHVIRNLFCDGIFLQARCRTTEDVVDEDAESARLMASIQRHLPSRFSLKPISSVGSSSIVPKRRAVGPVAESLSACSTPTRQQVLRKFVERPLREEEDGYRDFSNSQNQGPLFFAHLVPVLPGSSMDEERDDEATCEELLSMMRLFDVRAGNMHMARGALDPARGMHLTYQLFKAETDHLPDSFNATMHYMRLLLSKKDHTKINHVDFAIDLGVCCSFPALAAWLVEHYRDKAYVHVVYTKEHTGKDCVSVLLFDEGRHARRYKFYNKLAQCWQTQSNRTVIGTHIHTLLDPYNEETKKTYGKALPVGWCRFECSFYDVVEMEDFRSSVLFYLGLIFSSGSLFQCSVADQWRAFAEHLSRSMIVASRTTGEVAVGLKRLE</sequence>
<keyword evidence="2" id="KW-1185">Reference proteome</keyword>
<protein>
    <submittedName>
        <fullName evidence="1">Uncharacterized protein</fullName>
    </submittedName>
</protein>
<accession>A0A4P9W456</accession>
<proteinExistence type="predicted"/>
<dbReference type="AlphaFoldDB" id="A0A4P9W456"/>
<feature type="non-terminal residue" evidence="1">
    <location>
        <position position="825"/>
    </location>
</feature>